<feature type="domain" description="Aerotolerance regulator N-terminal" evidence="2">
    <location>
        <begin position="7"/>
        <end position="81"/>
    </location>
</feature>
<dbReference type="GeneID" id="98666181"/>
<proteinExistence type="predicted"/>
<dbReference type="Pfam" id="PF07584">
    <property type="entry name" value="BatA"/>
    <property type="match status" value="1"/>
</dbReference>
<protein>
    <submittedName>
        <fullName evidence="4">N-terminal double-transmembrane domain-containing protein</fullName>
    </submittedName>
</protein>
<dbReference type="PANTHER" id="PTHR37464">
    <property type="entry name" value="BLL2463 PROTEIN"/>
    <property type="match status" value="1"/>
</dbReference>
<evidence type="ECO:0000256" key="1">
    <source>
        <dbReference type="SAM" id="Phobius"/>
    </source>
</evidence>
<keyword evidence="1" id="KW-1133">Transmembrane helix</keyword>
<dbReference type="InterPro" id="IPR024163">
    <property type="entry name" value="Aerotolerance_reg_N"/>
</dbReference>
<gene>
    <name evidence="4" type="ORF">SAMN04488138_11381</name>
</gene>
<dbReference type="InterPro" id="IPR025297">
    <property type="entry name" value="DUF4159"/>
</dbReference>
<evidence type="ECO:0000259" key="2">
    <source>
        <dbReference type="Pfam" id="PF07584"/>
    </source>
</evidence>
<dbReference type="PANTHER" id="PTHR37464:SF1">
    <property type="entry name" value="BLL2463 PROTEIN"/>
    <property type="match status" value="1"/>
</dbReference>
<dbReference type="SUPFAM" id="SSF52317">
    <property type="entry name" value="Class I glutamine amidotransferase-like"/>
    <property type="match status" value="1"/>
</dbReference>
<evidence type="ECO:0000313" key="5">
    <source>
        <dbReference type="Proteomes" id="UP000183299"/>
    </source>
</evidence>
<keyword evidence="1" id="KW-0472">Membrane</keyword>
<dbReference type="RefSeq" id="WP_066608749.1">
    <property type="nucleotide sequence ID" value="NZ_FORY01000013.1"/>
</dbReference>
<dbReference type="Gene3D" id="3.40.50.12140">
    <property type="entry name" value="Domain of unknown function DUF4159"/>
    <property type="match status" value="1"/>
</dbReference>
<dbReference type="InterPro" id="IPR011933">
    <property type="entry name" value="Double_TM_dom"/>
</dbReference>
<reference evidence="4 5" key="1">
    <citation type="submission" date="2016-10" db="EMBL/GenBank/DDBJ databases">
        <authorList>
            <person name="de Groot N.N."/>
        </authorList>
    </citation>
    <scope>NUCLEOTIDE SEQUENCE [LARGE SCALE GENOMIC DNA]</scope>
    <source>
        <strain evidence="4 5">CGMCC 1.8891</strain>
    </source>
</reference>
<name>A0A1I3V3C0_9RHOB</name>
<organism evidence="4 5">
    <name type="scientific">Celeribacter halophilus</name>
    <dbReference type="NCBI Taxonomy" id="576117"/>
    <lineage>
        <taxon>Bacteria</taxon>
        <taxon>Pseudomonadati</taxon>
        <taxon>Pseudomonadota</taxon>
        <taxon>Alphaproteobacteria</taxon>
        <taxon>Rhodobacterales</taxon>
        <taxon>Roseobacteraceae</taxon>
        <taxon>Celeribacter</taxon>
    </lineage>
</organism>
<sequence length="922" mass="97903">MWVLGPIGFTAPWALLGLLVLPLLWLLLRAVPPAPVKRRFPGVALLLGLKDEEVEADRTPWWLLLLRMLAVAALVVAFAGPVLNPRVERGGSTDPLLVLMDASWASAPDWSVRMGRVSQALDEAEADGRVVCLLPATALPAEGCAFLAPADWRSRLAGLAPAGFAPDMDALSGVVSALPQDVETLWLSDGLAREGRAEVLADLQGLGPVSVFETARPIMALGPLSLTEEGVSVPVLRADASDEALVTLLAHGPDPAGVPRVLDRQEVVLPAGAASVPAVFDLPPELRARVTRFEIEGLRSAGAKRLTDDSLKRREVGLVVVREGGEGLQLLSQLHYLRAALAGKADVLEGALPDLILANPDVIILADVARLSGGEVADLLDWVNEGGMLLRFAGPNLAASDVAREGDDPLMPVRLRAGGRTLGGAMSWGEPKRLRPFAETSPFYGLPVPEDVEISAQVMAQPDPDLASRVIATLEDGTPLVTRKAVGQGQVVLFHVTANAEWSTLPLSGLFVSMLDRLAVTSRAAILDAEDLVGQSLQPLRVMDGFGRFEDAGNLLPVAGEEFVSARASNATPPGLYQGRDSLRALNVLAEGEALTSMRWPADVVVSGVEHRGERVLTPLLLLAALAILATDLIASLWLSGRLFRARVLSSVLAAVFAATLATPQARAQEVPDDFALRAASELVLAYVRTGDAELDRMSEAGLAGISNVLTMRTSVEPAAPVGVDLETDPLGFFPMLYWPVTPEQPMPSAAAYTKLNAYLRTGGVILFDTRDADIAGFGAATPNGTKLQALASPLDIPALEPIPEDHVLNRAFYLLREFPGRHAGGTIWVEAAPEGELADGMPFRNLNDNVTPVIVGGGDWAAAWAMDDSGAPLVPVGRGFSGEHQRELSYRFGVNLVIYVLTGNYKSDQVHVPALLDRLGQ</sequence>
<feature type="domain" description="DUF4159" evidence="3">
    <location>
        <begin position="685"/>
        <end position="902"/>
    </location>
</feature>
<keyword evidence="1 4" id="KW-0812">Transmembrane</keyword>
<dbReference type="EMBL" id="FORY01000013">
    <property type="protein sequence ID" value="SFJ89479.1"/>
    <property type="molecule type" value="Genomic_DNA"/>
</dbReference>
<evidence type="ECO:0000313" key="4">
    <source>
        <dbReference type="EMBL" id="SFJ89479.1"/>
    </source>
</evidence>
<evidence type="ECO:0000259" key="3">
    <source>
        <dbReference type="Pfam" id="PF13709"/>
    </source>
</evidence>
<dbReference type="OrthoDB" id="9773014at2"/>
<dbReference type="NCBIfam" id="TIGR02226">
    <property type="entry name" value="two_anch"/>
    <property type="match status" value="1"/>
</dbReference>
<dbReference type="STRING" id="576117.SAMN04488138_11381"/>
<dbReference type="Pfam" id="PF13709">
    <property type="entry name" value="DUF4159"/>
    <property type="match status" value="1"/>
</dbReference>
<dbReference type="AlphaFoldDB" id="A0A1I3V3C0"/>
<dbReference type="CDD" id="cd03143">
    <property type="entry name" value="A4_beta-galactosidase_middle_domain"/>
    <property type="match status" value="1"/>
</dbReference>
<feature type="transmembrane region" description="Helical" evidence="1">
    <location>
        <begin position="61"/>
        <end position="83"/>
    </location>
</feature>
<accession>A0A1I3V3C0</accession>
<keyword evidence="5" id="KW-1185">Reference proteome</keyword>
<dbReference type="InterPro" id="IPR029062">
    <property type="entry name" value="Class_I_gatase-like"/>
</dbReference>
<dbReference type="Proteomes" id="UP000183299">
    <property type="component" value="Unassembled WGS sequence"/>
</dbReference>
<dbReference type="Gene3D" id="3.40.50.880">
    <property type="match status" value="1"/>
</dbReference>